<keyword evidence="4 10" id="KW-0808">Transferase</keyword>
<comment type="cofactor">
    <cofactor evidence="11">
        <name>Mg(2+)</name>
        <dbReference type="ChEBI" id="CHEBI:18420"/>
    </cofactor>
    <cofactor evidence="11">
        <name>Mn(2+)</name>
        <dbReference type="ChEBI" id="CHEBI:29035"/>
    </cofactor>
    <text evidence="11">Magnesium. Can also use manganese.</text>
</comment>
<proteinExistence type="inferred from homology"/>
<dbReference type="RefSeq" id="WP_121586464.1">
    <property type="nucleotide sequence ID" value="NZ_RCHT01000005.1"/>
</dbReference>
<evidence type="ECO:0000256" key="12">
    <source>
        <dbReference type="SAM" id="SignalP"/>
    </source>
</evidence>
<sequence>MRKWTACLLALLLAALPACGRPEAETPRYEATFLTLFDTVTTIVGYTDDKAAFTEEAQFVHDELERYHRLYDIYNDYEGVHNIKTINDRAGVAPVVVERPVIDLLLEAKELYAFTGGKVNVAFGSVLSIWHDYRERGIDDPLSAKLPPMEQLREASKHTDIDKVMIDEAASTVYLADPEMRLDVGAVAKGYAVERACRAAEEKGIESLLVSVGGNVRAIGSMDGRGSPWKVGVQNPDMGEGGPQFLCTVGLRDRSLVTSGSYQRYYTVDGKTYHHIIDPETLMPAAYYTAVSVLTPDSGVADALSTALYNMPYEEGLALVEGMEDTEALWVMPDGSLRESGGFAEAVL</sequence>
<evidence type="ECO:0000256" key="8">
    <source>
        <dbReference type="ARBA" id="ARBA00031306"/>
    </source>
</evidence>
<comment type="similarity">
    <text evidence="10">Belongs to the ApbE family.</text>
</comment>
<dbReference type="InterPro" id="IPR003374">
    <property type="entry name" value="ApbE-like_sf"/>
</dbReference>
<dbReference type="EC" id="2.7.1.180" evidence="1 10"/>
<keyword evidence="7 10" id="KW-0460">Magnesium</keyword>
<keyword evidence="5 10" id="KW-0479">Metal-binding</keyword>
<evidence type="ECO:0000256" key="5">
    <source>
        <dbReference type="ARBA" id="ARBA00022723"/>
    </source>
</evidence>
<dbReference type="PANTHER" id="PTHR30040">
    <property type="entry name" value="THIAMINE BIOSYNTHESIS LIPOPROTEIN APBE"/>
    <property type="match status" value="1"/>
</dbReference>
<keyword evidence="6 10" id="KW-0274">FAD</keyword>
<dbReference type="GO" id="GO:0046872">
    <property type="term" value="F:metal ion binding"/>
    <property type="evidence" value="ECO:0007669"/>
    <property type="project" value="UniProtKB-UniRule"/>
</dbReference>
<feature type="chain" id="PRO_5039899127" description="FAD:protein FMN transferase" evidence="12">
    <location>
        <begin position="21"/>
        <end position="348"/>
    </location>
</feature>
<comment type="caution">
    <text evidence="13">The sequence shown here is derived from an EMBL/GenBank/DDBJ whole genome shotgun (WGS) entry which is preliminary data.</text>
</comment>
<evidence type="ECO:0000256" key="2">
    <source>
        <dbReference type="ARBA" id="ARBA00016337"/>
    </source>
</evidence>
<evidence type="ECO:0000256" key="4">
    <source>
        <dbReference type="ARBA" id="ARBA00022679"/>
    </source>
</evidence>
<keyword evidence="14" id="KW-1185">Reference proteome</keyword>
<feature type="binding site" evidence="11">
    <location>
        <position position="302"/>
    </location>
    <ligand>
        <name>Mg(2+)</name>
        <dbReference type="ChEBI" id="CHEBI:18420"/>
    </ligand>
</feature>
<evidence type="ECO:0000256" key="1">
    <source>
        <dbReference type="ARBA" id="ARBA00011955"/>
    </source>
</evidence>
<dbReference type="Gene3D" id="3.10.520.10">
    <property type="entry name" value="ApbE-like domains"/>
    <property type="match status" value="1"/>
</dbReference>
<feature type="binding site" evidence="11">
    <location>
        <position position="186"/>
    </location>
    <ligand>
        <name>Mg(2+)</name>
        <dbReference type="ChEBI" id="CHEBI:18420"/>
    </ligand>
</feature>
<feature type="signal peptide" evidence="12">
    <location>
        <begin position="1"/>
        <end position="20"/>
    </location>
</feature>
<name>A0A498CN81_9FIRM</name>
<dbReference type="Pfam" id="PF02424">
    <property type="entry name" value="ApbE"/>
    <property type="match status" value="1"/>
</dbReference>
<comment type="catalytic activity">
    <reaction evidence="9 10">
        <text>L-threonyl-[protein] + FAD = FMN-L-threonyl-[protein] + AMP + H(+)</text>
        <dbReference type="Rhea" id="RHEA:36847"/>
        <dbReference type="Rhea" id="RHEA-COMP:11060"/>
        <dbReference type="Rhea" id="RHEA-COMP:11061"/>
        <dbReference type="ChEBI" id="CHEBI:15378"/>
        <dbReference type="ChEBI" id="CHEBI:30013"/>
        <dbReference type="ChEBI" id="CHEBI:57692"/>
        <dbReference type="ChEBI" id="CHEBI:74257"/>
        <dbReference type="ChEBI" id="CHEBI:456215"/>
        <dbReference type="EC" id="2.7.1.180"/>
    </reaction>
</comment>
<accession>A0A498CN81</accession>
<dbReference type="Proteomes" id="UP000276301">
    <property type="component" value="Unassembled WGS sequence"/>
</dbReference>
<dbReference type="PIRSF" id="PIRSF006268">
    <property type="entry name" value="ApbE"/>
    <property type="match status" value="1"/>
</dbReference>
<dbReference type="AlphaFoldDB" id="A0A498CN81"/>
<evidence type="ECO:0000256" key="6">
    <source>
        <dbReference type="ARBA" id="ARBA00022827"/>
    </source>
</evidence>
<keyword evidence="3 10" id="KW-0285">Flavoprotein</keyword>
<protein>
    <recommendedName>
        <fullName evidence="2 10">FAD:protein FMN transferase</fullName>
        <ecNumber evidence="1 10">2.7.1.180</ecNumber>
    </recommendedName>
    <alternativeName>
        <fullName evidence="8 10">Flavin transferase</fullName>
    </alternativeName>
</protein>
<dbReference type="EMBL" id="RCHT01000005">
    <property type="protein sequence ID" value="RLL12818.1"/>
    <property type="molecule type" value="Genomic_DNA"/>
</dbReference>
<organism evidence="13 14">
    <name type="scientific">Anaerotruncus massiliensis</name>
    <name type="common">ex Liu et al. 2021</name>
    <dbReference type="NCBI Taxonomy" id="2321404"/>
    <lineage>
        <taxon>Bacteria</taxon>
        <taxon>Bacillati</taxon>
        <taxon>Bacillota</taxon>
        <taxon>Clostridia</taxon>
        <taxon>Eubacteriales</taxon>
        <taxon>Oscillospiraceae</taxon>
        <taxon>Anaerotruncus</taxon>
    </lineage>
</organism>
<dbReference type="SUPFAM" id="SSF143631">
    <property type="entry name" value="ApbE-like"/>
    <property type="match status" value="1"/>
</dbReference>
<evidence type="ECO:0000256" key="3">
    <source>
        <dbReference type="ARBA" id="ARBA00022630"/>
    </source>
</evidence>
<evidence type="ECO:0000256" key="10">
    <source>
        <dbReference type="PIRNR" id="PIRNR006268"/>
    </source>
</evidence>
<dbReference type="PANTHER" id="PTHR30040:SF2">
    <property type="entry name" value="FAD:PROTEIN FMN TRANSFERASE"/>
    <property type="match status" value="1"/>
</dbReference>
<dbReference type="GO" id="GO:0016740">
    <property type="term" value="F:transferase activity"/>
    <property type="evidence" value="ECO:0007669"/>
    <property type="project" value="UniProtKB-UniRule"/>
</dbReference>
<feature type="binding site" evidence="11">
    <location>
        <position position="306"/>
    </location>
    <ligand>
        <name>Mg(2+)</name>
        <dbReference type="ChEBI" id="CHEBI:18420"/>
    </ligand>
</feature>
<reference evidence="13 14" key="1">
    <citation type="submission" date="2018-10" db="EMBL/GenBank/DDBJ databases">
        <title>Anaerotruncus faecis sp. nov., isolated from human feces.</title>
        <authorList>
            <person name="Wang Y.-J."/>
        </authorList>
    </citation>
    <scope>NUCLEOTIDE SEQUENCE [LARGE SCALE GENOMIC DNA]</scope>
    <source>
        <strain evidence="13 14">22A2-44</strain>
    </source>
</reference>
<evidence type="ECO:0000313" key="13">
    <source>
        <dbReference type="EMBL" id="RLL12818.1"/>
    </source>
</evidence>
<evidence type="ECO:0000256" key="9">
    <source>
        <dbReference type="ARBA" id="ARBA00048540"/>
    </source>
</evidence>
<keyword evidence="12" id="KW-0732">Signal</keyword>
<evidence type="ECO:0000256" key="11">
    <source>
        <dbReference type="PIRSR" id="PIRSR006268-2"/>
    </source>
</evidence>
<dbReference type="InterPro" id="IPR024932">
    <property type="entry name" value="ApbE"/>
</dbReference>
<evidence type="ECO:0000256" key="7">
    <source>
        <dbReference type="ARBA" id="ARBA00022842"/>
    </source>
</evidence>
<gene>
    <name evidence="13" type="ORF">D4A47_05280</name>
</gene>
<evidence type="ECO:0000313" key="14">
    <source>
        <dbReference type="Proteomes" id="UP000276301"/>
    </source>
</evidence>